<name>A0ABY5SHB7_9BACL</name>
<evidence type="ECO:0000313" key="2">
    <source>
        <dbReference type="Proteomes" id="UP001057877"/>
    </source>
</evidence>
<accession>A0ABY5SHB7</accession>
<protein>
    <submittedName>
        <fullName evidence="1">Uncharacterized protein</fullName>
    </submittedName>
</protein>
<proteinExistence type="predicted"/>
<evidence type="ECO:0000313" key="1">
    <source>
        <dbReference type="EMBL" id="UVI31860.1"/>
    </source>
</evidence>
<reference evidence="1" key="1">
    <citation type="submission" date="2022-01" db="EMBL/GenBank/DDBJ databases">
        <title>Paenibacillus spongiae sp. nov., isolated from marine sponge.</title>
        <authorList>
            <person name="Li Z."/>
            <person name="Zhang M."/>
        </authorList>
    </citation>
    <scope>NUCLEOTIDE SEQUENCE</scope>
    <source>
        <strain evidence="1">PHS-Z3</strain>
    </source>
</reference>
<organism evidence="1 2">
    <name type="scientific">Paenibacillus spongiae</name>
    <dbReference type="NCBI Taxonomy" id="2909671"/>
    <lineage>
        <taxon>Bacteria</taxon>
        <taxon>Bacillati</taxon>
        <taxon>Bacillota</taxon>
        <taxon>Bacilli</taxon>
        <taxon>Bacillales</taxon>
        <taxon>Paenibacillaceae</taxon>
        <taxon>Paenibacillus</taxon>
    </lineage>
</organism>
<gene>
    <name evidence="1" type="ORF">L1F29_08615</name>
</gene>
<dbReference type="EMBL" id="CP091430">
    <property type="protein sequence ID" value="UVI31860.1"/>
    <property type="molecule type" value="Genomic_DNA"/>
</dbReference>
<sequence length="160" mass="17404">MGNTVDMQSIRIEHDGAEPAVTSPEAMAAQAGKVFPLAERIGNGEGEAFDFKEWYAAWRQENGLGADVPFPTHLKVEGIDTFEAVIPWKQLEDAAIQFSIAGEPLVKGGPIRLYAPSGSSACLNVKSVVVLRFLQDADNLDYAAYGFKNTFSTQELLKKP</sequence>
<dbReference type="Proteomes" id="UP001057877">
    <property type="component" value="Chromosome"/>
</dbReference>
<keyword evidence="2" id="KW-1185">Reference proteome</keyword>
<dbReference type="RefSeq" id="WP_258387923.1">
    <property type="nucleotide sequence ID" value="NZ_CP091430.1"/>
</dbReference>